<dbReference type="RefSeq" id="WP_085550578.1">
    <property type="nucleotide sequence ID" value="NZ_FXAR01000012.1"/>
</dbReference>
<accession>A0A1X7KEU7</accession>
<evidence type="ECO:0000256" key="1">
    <source>
        <dbReference type="SAM" id="MobiDB-lite"/>
    </source>
</evidence>
<feature type="region of interest" description="Disordered" evidence="1">
    <location>
        <begin position="472"/>
        <end position="530"/>
    </location>
</feature>
<name>A0A1X7KEU7_9CORY</name>
<dbReference type="EMBL" id="FXAR01000012">
    <property type="protein sequence ID" value="SMG39637.1"/>
    <property type="molecule type" value="Genomic_DNA"/>
</dbReference>
<dbReference type="Proteomes" id="UP000193309">
    <property type="component" value="Unassembled WGS sequence"/>
</dbReference>
<organism evidence="2 3">
    <name type="scientific">Corynebacterium pollutisoli</name>
    <dbReference type="NCBI Taxonomy" id="1610489"/>
    <lineage>
        <taxon>Bacteria</taxon>
        <taxon>Bacillati</taxon>
        <taxon>Actinomycetota</taxon>
        <taxon>Actinomycetes</taxon>
        <taxon>Mycobacteriales</taxon>
        <taxon>Corynebacteriaceae</taxon>
        <taxon>Corynebacterium</taxon>
    </lineage>
</organism>
<sequence length="656" mass="72389">MSHTAFHHEEFFLDSGNMHGNSATSAIGRPSLESWDLFTRETLQNSWDARDRSSNEDGVTFSIDYRRLSGHRSEALRTFFGSGTEGLPALENFLAESREVPLPVLLVSDTGTSGLQGPTSAAQHCEGRDDFVSFVRNIGRRAEKELRGGTYGFGKGVFFNMSDSQTVLIYTRTRDENGEPVRRFIAMANGNGYTRDSYEYTGRHWWGLKATGVRENIYANPFTGSDADALARTFQMDAHFTDERPTGTTIAVVDPRIDSDEVDAVMETISKALTKWAWPHMVSQSEDMDPIDFSVTVDGREIPIPDPMKDPLLRPFVRAYRLAIKEPEHLDPETFVSEFETSGPRKWMDIVSGRPVEYLGRLAVQSTHAESNPQASVLADGTNHHVALMRGPRMIVNYWQGPRASAEDCYAGIFLAAEHLDPLFAASEPPAHDEWNPTTVNLKDSRFHRNGKARSSNPVRIAMNRLRDSLKNASLSKVENDSTGDTSALSTISNSLGTVMPNAAGTSRRVSPPRTGRLTPPQPGKSHNGVRSSISLASLHATSRGTLALFKVGVDSSAKALENEVRVEVESAVLVDGKRQLEAKDGLTMPTHIGWVAPHEIEDNLETIAGRKASEQDLHRMMRSPSWESYYAVIQPANSAISADVVVKINTEEGDQ</sequence>
<proteinExistence type="predicted"/>
<keyword evidence="3" id="KW-1185">Reference proteome</keyword>
<evidence type="ECO:0000313" key="2">
    <source>
        <dbReference type="EMBL" id="SMG39637.1"/>
    </source>
</evidence>
<gene>
    <name evidence="2" type="ORF">SAMN06295981_2517</name>
</gene>
<dbReference type="STRING" id="1610489.SAMN06295981_2517"/>
<dbReference type="AlphaFoldDB" id="A0A1X7KEU7"/>
<feature type="compositionally biased region" description="Polar residues" evidence="1">
    <location>
        <begin position="472"/>
        <end position="497"/>
    </location>
</feature>
<protein>
    <submittedName>
        <fullName evidence="2">Uncharacterized protein</fullName>
    </submittedName>
</protein>
<reference evidence="3" key="1">
    <citation type="submission" date="2017-04" db="EMBL/GenBank/DDBJ databases">
        <authorList>
            <person name="Varghese N."/>
            <person name="Submissions S."/>
        </authorList>
    </citation>
    <scope>NUCLEOTIDE SEQUENCE [LARGE SCALE GENOMIC DNA]</scope>
    <source>
        <strain evidence="3">VDS</strain>
    </source>
</reference>
<dbReference type="OrthoDB" id="3267770at2"/>
<evidence type="ECO:0000313" key="3">
    <source>
        <dbReference type="Proteomes" id="UP000193309"/>
    </source>
</evidence>